<dbReference type="InterPro" id="IPR003425">
    <property type="entry name" value="CCB3/YggT"/>
</dbReference>
<keyword evidence="2" id="KW-1133">Transmembrane helix</keyword>
<evidence type="ECO:0000313" key="3">
    <source>
        <dbReference type="EMBL" id="MFN0297068.1"/>
    </source>
</evidence>
<dbReference type="AlphaFoldDB" id="A0A1C4GSL4"/>
<feature type="transmembrane region" description="Helical" evidence="2">
    <location>
        <begin position="6"/>
        <end position="25"/>
    </location>
</feature>
<evidence type="ECO:0000313" key="4">
    <source>
        <dbReference type="EMBL" id="SCC71162.1"/>
    </source>
</evidence>
<proteinExistence type="inferred from homology"/>
<evidence type="ECO:0000313" key="6">
    <source>
        <dbReference type="Proteomes" id="UP001632339"/>
    </source>
</evidence>
<dbReference type="OrthoDB" id="9806665at2"/>
<gene>
    <name evidence="3" type="ORF">ACKVE0_05960</name>
    <name evidence="4" type="ORF">GA0116959_10311</name>
</gene>
<sequence>MGANSALIFGIIINVAILLVFFRFLMQLAGVNAYNPVVLSTVKATKIVDIFSRIFPTVANGRVNLAALALVLLLYLLKIFGVMYLSGAMPNSPVHLVILTFVTMIQDLIRFCRYLIFATIILSWVVMFTQSRSPYIEVIQELAEPLLAPFRRILPNMGMIDLSPIIAFLTLYIAEIIMNQVAIVLLTGL</sequence>
<dbReference type="GO" id="GO:0016020">
    <property type="term" value="C:membrane"/>
    <property type="evidence" value="ECO:0007669"/>
    <property type="project" value="InterPro"/>
</dbReference>
<keyword evidence="2" id="KW-0812">Transmembrane</keyword>
<feature type="transmembrane region" description="Helical" evidence="2">
    <location>
        <begin position="165"/>
        <end position="186"/>
    </location>
</feature>
<dbReference type="Proteomes" id="UP000243661">
    <property type="component" value="Unassembled WGS sequence"/>
</dbReference>
<reference evidence="3 6" key="2">
    <citation type="submission" date="2024-12" db="EMBL/GenBank/DDBJ databases">
        <title>C001-4G Acinetobacter sp. assembled genome.</title>
        <authorList>
            <person name="D'Arcy K."/>
            <person name="Kingdon A.D.H."/>
            <person name="Breen A."/>
            <person name="Mckeown C."/>
            <person name="Allman E."/>
            <person name="Sharma P."/>
            <person name="Mcleman A."/>
            <person name="Roberts A.P."/>
        </authorList>
    </citation>
    <scope>NUCLEOTIDE SEQUENCE [LARGE SCALE GENOMIC DNA]</scope>
    <source>
        <strain evidence="3 6">C1-4G</strain>
    </source>
</reference>
<evidence type="ECO:0000313" key="5">
    <source>
        <dbReference type="Proteomes" id="UP000243661"/>
    </source>
</evidence>
<dbReference type="EMBL" id="FMBK01000003">
    <property type="protein sequence ID" value="SCC71162.1"/>
    <property type="molecule type" value="Genomic_DNA"/>
</dbReference>
<dbReference type="Proteomes" id="UP001632339">
    <property type="component" value="Unassembled WGS sequence"/>
</dbReference>
<feature type="transmembrane region" description="Helical" evidence="2">
    <location>
        <begin position="63"/>
        <end position="86"/>
    </location>
</feature>
<dbReference type="PANTHER" id="PTHR33219">
    <property type="entry name" value="YLMG HOMOLOG PROTEIN 2, CHLOROPLASTIC"/>
    <property type="match status" value="1"/>
</dbReference>
<comment type="similarity">
    <text evidence="1">Belongs to the YggT family.</text>
</comment>
<organism evidence="4 5">
    <name type="scientific">Acinetobacter albensis</name>
    <dbReference type="NCBI Taxonomy" id="1673609"/>
    <lineage>
        <taxon>Bacteria</taxon>
        <taxon>Pseudomonadati</taxon>
        <taxon>Pseudomonadota</taxon>
        <taxon>Gammaproteobacteria</taxon>
        <taxon>Moraxellales</taxon>
        <taxon>Moraxellaceae</taxon>
        <taxon>Acinetobacter</taxon>
    </lineage>
</organism>
<dbReference type="RefSeq" id="WP_053578688.1">
    <property type="nucleotide sequence ID" value="NZ_FMBK01000003.1"/>
</dbReference>
<feature type="transmembrane region" description="Helical" evidence="2">
    <location>
        <begin position="114"/>
        <end position="131"/>
    </location>
</feature>
<dbReference type="Pfam" id="PF02325">
    <property type="entry name" value="CCB3_YggT"/>
    <property type="match status" value="1"/>
</dbReference>
<name>A0A1C4GSL4_9GAMM</name>
<dbReference type="EMBL" id="JBJXCW010000005">
    <property type="protein sequence ID" value="MFN0297068.1"/>
    <property type="molecule type" value="Genomic_DNA"/>
</dbReference>
<accession>A0A1C4GSL4</accession>
<dbReference type="PANTHER" id="PTHR33219:SF14">
    <property type="entry name" value="PROTEIN COFACTOR ASSEMBLY OF COMPLEX C SUBUNIT B CCB3, CHLOROPLASTIC-RELATED"/>
    <property type="match status" value="1"/>
</dbReference>
<evidence type="ECO:0000256" key="1">
    <source>
        <dbReference type="ARBA" id="ARBA00010894"/>
    </source>
</evidence>
<keyword evidence="2" id="KW-0472">Membrane</keyword>
<protein>
    <submittedName>
        <fullName evidence="4">YggT family protein</fullName>
    </submittedName>
</protein>
<keyword evidence="6" id="KW-1185">Reference proteome</keyword>
<evidence type="ECO:0000256" key="2">
    <source>
        <dbReference type="SAM" id="Phobius"/>
    </source>
</evidence>
<reference evidence="4 5" key="1">
    <citation type="submission" date="2016-08" db="EMBL/GenBank/DDBJ databases">
        <authorList>
            <person name="Seilhamer J.J."/>
        </authorList>
    </citation>
    <scope>NUCLEOTIDE SEQUENCE [LARGE SCALE GENOMIC DNA]</scope>
    <source>
        <strain evidence="4 5">ANC 4874</strain>
    </source>
</reference>